<organism evidence="2 3">
    <name type="scientific">Streptomyces orinoci</name>
    <name type="common">Streptoverticillium orinoci</name>
    <dbReference type="NCBI Taxonomy" id="67339"/>
    <lineage>
        <taxon>Bacteria</taxon>
        <taxon>Bacillati</taxon>
        <taxon>Actinomycetota</taxon>
        <taxon>Actinomycetes</taxon>
        <taxon>Kitasatosporales</taxon>
        <taxon>Streptomycetaceae</taxon>
        <taxon>Streptomyces</taxon>
    </lineage>
</organism>
<dbReference type="EMBL" id="JBFAUK010000007">
    <property type="protein sequence ID" value="MEV5507277.1"/>
    <property type="molecule type" value="Genomic_DNA"/>
</dbReference>
<dbReference type="RefSeq" id="WP_109278991.1">
    <property type="nucleotide sequence ID" value="NZ_JBFAUK010000007.1"/>
</dbReference>
<keyword evidence="1" id="KW-0812">Transmembrane</keyword>
<evidence type="ECO:0000313" key="3">
    <source>
        <dbReference type="Proteomes" id="UP001552594"/>
    </source>
</evidence>
<reference evidence="2 3" key="1">
    <citation type="submission" date="2024-06" db="EMBL/GenBank/DDBJ databases">
        <title>The Natural Products Discovery Center: Release of the First 8490 Sequenced Strains for Exploring Actinobacteria Biosynthetic Diversity.</title>
        <authorList>
            <person name="Kalkreuter E."/>
            <person name="Kautsar S.A."/>
            <person name="Yang D."/>
            <person name="Bader C.D."/>
            <person name="Teijaro C.N."/>
            <person name="Fluegel L."/>
            <person name="Davis C.M."/>
            <person name="Simpson J.R."/>
            <person name="Lauterbach L."/>
            <person name="Steele A.D."/>
            <person name="Gui C."/>
            <person name="Meng S."/>
            <person name="Li G."/>
            <person name="Viehrig K."/>
            <person name="Ye F."/>
            <person name="Su P."/>
            <person name="Kiefer A.F."/>
            <person name="Nichols A."/>
            <person name="Cepeda A.J."/>
            <person name="Yan W."/>
            <person name="Fan B."/>
            <person name="Jiang Y."/>
            <person name="Adhikari A."/>
            <person name="Zheng C.-J."/>
            <person name="Schuster L."/>
            <person name="Cowan T.M."/>
            <person name="Smanski M.J."/>
            <person name="Chevrette M.G."/>
            <person name="De Carvalho L.P.S."/>
            <person name="Shen B."/>
        </authorList>
    </citation>
    <scope>NUCLEOTIDE SEQUENCE [LARGE SCALE GENOMIC DNA]</scope>
    <source>
        <strain evidence="2 3">NPDC052347</strain>
    </source>
</reference>
<feature type="transmembrane region" description="Helical" evidence="1">
    <location>
        <begin position="95"/>
        <end position="114"/>
    </location>
</feature>
<feature type="transmembrane region" description="Helical" evidence="1">
    <location>
        <begin position="146"/>
        <end position="169"/>
    </location>
</feature>
<dbReference type="Proteomes" id="UP001552594">
    <property type="component" value="Unassembled WGS sequence"/>
</dbReference>
<evidence type="ECO:0000256" key="1">
    <source>
        <dbReference type="SAM" id="Phobius"/>
    </source>
</evidence>
<accession>A0ABV3JWM1</accession>
<keyword evidence="1" id="KW-1133">Transmembrane helix</keyword>
<feature type="transmembrane region" description="Helical" evidence="1">
    <location>
        <begin position="65"/>
        <end position="89"/>
    </location>
</feature>
<proteinExistence type="predicted"/>
<feature type="transmembrane region" description="Helical" evidence="1">
    <location>
        <begin position="121"/>
        <end position="140"/>
    </location>
</feature>
<evidence type="ECO:0008006" key="4">
    <source>
        <dbReference type="Google" id="ProtNLM"/>
    </source>
</evidence>
<keyword evidence="1" id="KW-0472">Membrane</keyword>
<protein>
    <recommendedName>
        <fullName evidence="4">MFS transporter</fullName>
    </recommendedName>
</protein>
<name>A0ABV3JWM1_STRON</name>
<gene>
    <name evidence="2" type="ORF">AB0L16_12470</name>
</gene>
<feature type="transmembrane region" description="Helical" evidence="1">
    <location>
        <begin position="35"/>
        <end position="58"/>
    </location>
</feature>
<keyword evidence="3" id="KW-1185">Reference proteome</keyword>
<sequence length="182" mass="19090">MTARRPTLPELTMALVPLFFPLAVALPSGLPAGQVVLTSTIGIFPAAFSYGLGSWILARHNRLRLAALTGCLSTSLFGCLVVGSFYYGFIFAVPLALLFGFLGLLSLWGTWALALDRRWGAAMASFPLCLITAFGLSVPAGGAAAALAHLTGWTCLAVTALLCALTLFAPRAPNPLPQNPTR</sequence>
<evidence type="ECO:0000313" key="2">
    <source>
        <dbReference type="EMBL" id="MEV5507277.1"/>
    </source>
</evidence>
<comment type="caution">
    <text evidence="2">The sequence shown here is derived from an EMBL/GenBank/DDBJ whole genome shotgun (WGS) entry which is preliminary data.</text>
</comment>